<protein>
    <submittedName>
        <fullName evidence="2">Putative glutathione synthase</fullName>
        <ecNumber evidence="2">6.3.2.3</ecNumber>
    </submittedName>
</protein>
<dbReference type="Gramene" id="PRQ54023">
    <property type="protein sequence ID" value="PRQ54023"/>
    <property type="gene ID" value="RchiOBHm_Chr2g0172971"/>
</dbReference>
<dbReference type="AlphaFoldDB" id="A0A2P6S5Q0"/>
<dbReference type="STRING" id="74649.A0A2P6S5Q0"/>
<comment type="caution">
    <text evidence="2">The sequence shown here is derived from an EMBL/GenBank/DDBJ whole genome shotgun (WGS) entry which is preliminary data.</text>
</comment>
<dbReference type="Gene3D" id="3.40.50.1760">
    <property type="entry name" value="Glutathione synthase, substrate-binding domain superfamily, eukaryotic"/>
    <property type="match status" value="1"/>
</dbReference>
<dbReference type="InterPro" id="IPR004887">
    <property type="entry name" value="GSH_synth_subst-bd"/>
</dbReference>
<proteinExistence type="predicted"/>
<dbReference type="Pfam" id="PF03199">
    <property type="entry name" value="GSH_synthase"/>
    <property type="match status" value="1"/>
</dbReference>
<name>A0A2P6S5Q0_ROSCH</name>
<dbReference type="SUPFAM" id="SSF52440">
    <property type="entry name" value="PreATP-grasp domain"/>
    <property type="match status" value="1"/>
</dbReference>
<dbReference type="InterPro" id="IPR005615">
    <property type="entry name" value="Glutathione_synthase"/>
</dbReference>
<dbReference type="Proteomes" id="UP000238479">
    <property type="component" value="Chromosome 2"/>
</dbReference>
<dbReference type="GO" id="GO:0004363">
    <property type="term" value="F:glutathione synthase activity"/>
    <property type="evidence" value="ECO:0007669"/>
    <property type="project" value="UniProtKB-EC"/>
</dbReference>
<dbReference type="PANTHER" id="PTHR11130">
    <property type="entry name" value="GLUTATHIONE SYNTHETASE"/>
    <property type="match status" value="1"/>
</dbReference>
<sequence>MYDQHWLSTSLKQKYNISTLRKTLAEIDAEAEFLPDGTFVVGGQVIGIVYFRAGYTPNDYSSES</sequence>
<dbReference type="InterPro" id="IPR037013">
    <property type="entry name" value="GSH-S_sub-bd_sf"/>
</dbReference>
<feature type="domain" description="Glutathione synthase substrate-binding" evidence="1">
    <location>
        <begin position="1"/>
        <end position="63"/>
    </location>
</feature>
<keyword evidence="3" id="KW-1185">Reference proteome</keyword>
<reference evidence="2 3" key="1">
    <citation type="journal article" date="2018" name="Nat. Genet.">
        <title>The Rosa genome provides new insights in the design of modern roses.</title>
        <authorList>
            <person name="Bendahmane M."/>
        </authorList>
    </citation>
    <scope>NUCLEOTIDE SEQUENCE [LARGE SCALE GENOMIC DNA]</scope>
    <source>
        <strain evidence="3">cv. Old Blush</strain>
    </source>
</reference>
<organism evidence="2 3">
    <name type="scientific">Rosa chinensis</name>
    <name type="common">China rose</name>
    <dbReference type="NCBI Taxonomy" id="74649"/>
    <lineage>
        <taxon>Eukaryota</taxon>
        <taxon>Viridiplantae</taxon>
        <taxon>Streptophyta</taxon>
        <taxon>Embryophyta</taxon>
        <taxon>Tracheophyta</taxon>
        <taxon>Spermatophyta</taxon>
        <taxon>Magnoliopsida</taxon>
        <taxon>eudicotyledons</taxon>
        <taxon>Gunneridae</taxon>
        <taxon>Pentapetalae</taxon>
        <taxon>rosids</taxon>
        <taxon>fabids</taxon>
        <taxon>Rosales</taxon>
        <taxon>Rosaceae</taxon>
        <taxon>Rosoideae</taxon>
        <taxon>Rosoideae incertae sedis</taxon>
        <taxon>Rosa</taxon>
    </lineage>
</organism>
<dbReference type="EC" id="6.3.2.3" evidence="2"/>
<gene>
    <name evidence="2" type="ORF">RchiOBHm_Chr2g0172971</name>
</gene>
<keyword evidence="2" id="KW-0436">Ligase</keyword>
<dbReference type="PANTHER" id="PTHR11130:SF0">
    <property type="entry name" value="GLUTATHIONE SYNTHETASE"/>
    <property type="match status" value="1"/>
</dbReference>
<dbReference type="EMBL" id="PDCK01000040">
    <property type="protein sequence ID" value="PRQ54023.1"/>
    <property type="molecule type" value="Genomic_DNA"/>
</dbReference>
<evidence type="ECO:0000313" key="2">
    <source>
        <dbReference type="EMBL" id="PRQ54023.1"/>
    </source>
</evidence>
<dbReference type="GO" id="GO:0043295">
    <property type="term" value="F:glutathione binding"/>
    <property type="evidence" value="ECO:0007669"/>
    <property type="project" value="TreeGrafter"/>
</dbReference>
<accession>A0A2P6S5Q0</accession>
<dbReference type="GO" id="GO:0005524">
    <property type="term" value="F:ATP binding"/>
    <property type="evidence" value="ECO:0007669"/>
    <property type="project" value="InterPro"/>
</dbReference>
<evidence type="ECO:0000259" key="1">
    <source>
        <dbReference type="Pfam" id="PF03199"/>
    </source>
</evidence>
<dbReference type="GO" id="GO:0005829">
    <property type="term" value="C:cytosol"/>
    <property type="evidence" value="ECO:0007669"/>
    <property type="project" value="TreeGrafter"/>
</dbReference>
<dbReference type="InterPro" id="IPR016185">
    <property type="entry name" value="PreATP-grasp_dom_sf"/>
</dbReference>
<evidence type="ECO:0000313" key="3">
    <source>
        <dbReference type="Proteomes" id="UP000238479"/>
    </source>
</evidence>